<feature type="transmembrane region" description="Helical" evidence="1">
    <location>
        <begin position="6"/>
        <end position="33"/>
    </location>
</feature>
<dbReference type="RefSeq" id="WP_317057087.1">
    <property type="nucleotide sequence ID" value="NZ_CP146606.1"/>
</dbReference>
<evidence type="ECO:0000256" key="1">
    <source>
        <dbReference type="SAM" id="Phobius"/>
    </source>
</evidence>
<dbReference type="NCBIfam" id="NF047864">
    <property type="entry name" value="CBU_0592_membra"/>
    <property type="match status" value="1"/>
</dbReference>
<protein>
    <recommendedName>
        <fullName evidence="2">CBU-0592-like domain-containing protein</fullName>
    </recommendedName>
</protein>
<keyword evidence="1" id="KW-0472">Membrane</keyword>
<feature type="transmembrane region" description="Helical" evidence="1">
    <location>
        <begin position="68"/>
        <end position="84"/>
    </location>
</feature>
<keyword evidence="4" id="KW-1185">Reference proteome</keyword>
<reference evidence="3 4" key="1">
    <citation type="submission" date="2024-02" db="EMBL/GenBank/DDBJ databases">
        <title>Roseovarius strain W115 nov., isolated from a marine algae.</title>
        <authorList>
            <person name="Lee M.W."/>
            <person name="Lee J.K."/>
            <person name="Kim J.M."/>
            <person name="Choi D.G."/>
            <person name="Baek J.H."/>
            <person name="Bayburt H."/>
            <person name="Jung J.J."/>
            <person name="Han D.M."/>
            <person name="Jeon C.O."/>
        </authorList>
    </citation>
    <scope>NUCLEOTIDE SEQUENCE [LARGE SCALE GENOMIC DNA]</scope>
    <source>
        <strain evidence="3 4">W115</strain>
    </source>
</reference>
<feature type="transmembrane region" description="Helical" evidence="1">
    <location>
        <begin position="45"/>
        <end position="62"/>
    </location>
</feature>
<evidence type="ECO:0000259" key="2">
    <source>
        <dbReference type="Pfam" id="PF26604"/>
    </source>
</evidence>
<gene>
    <name evidence="3" type="ORF">RZS32_011320</name>
</gene>
<sequence>MVWYEFASLDFVFVCRAVGLVGVSIYVLGFFALCTGRLSCSTPTYFLLTGSAASCVMVSLFVDFNLSAALIQGFYIVMSLGGAVKRWRQLGSRRLPSVEVTSTHVAASDPPIFVSERRRQASPARLQ</sequence>
<organism evidence="3 4">
    <name type="scientific">Roseovarius rhodophyticola</name>
    <dbReference type="NCBI Taxonomy" id="3080827"/>
    <lineage>
        <taxon>Bacteria</taxon>
        <taxon>Pseudomonadati</taxon>
        <taxon>Pseudomonadota</taxon>
        <taxon>Alphaproteobacteria</taxon>
        <taxon>Rhodobacterales</taxon>
        <taxon>Roseobacteraceae</taxon>
        <taxon>Roseovarius</taxon>
    </lineage>
</organism>
<evidence type="ECO:0000313" key="3">
    <source>
        <dbReference type="EMBL" id="WYK17013.1"/>
    </source>
</evidence>
<keyword evidence="1" id="KW-0812">Transmembrane</keyword>
<feature type="domain" description="CBU-0592-like" evidence="2">
    <location>
        <begin position="16"/>
        <end position="89"/>
    </location>
</feature>
<name>A0ABZ2TBC4_9RHOB</name>
<proteinExistence type="predicted"/>
<accession>A0ABZ2TBC4</accession>
<dbReference type="InterPro" id="IPR058058">
    <property type="entry name" value="CBU_0592-like"/>
</dbReference>
<dbReference type="EMBL" id="CP146606">
    <property type="protein sequence ID" value="WYK17013.1"/>
    <property type="molecule type" value="Genomic_DNA"/>
</dbReference>
<dbReference type="Pfam" id="PF26604">
    <property type="entry name" value="CBU_0592"/>
    <property type="match status" value="1"/>
</dbReference>
<evidence type="ECO:0000313" key="4">
    <source>
        <dbReference type="Proteomes" id="UP001281305"/>
    </source>
</evidence>
<keyword evidence="1" id="KW-1133">Transmembrane helix</keyword>
<dbReference type="Proteomes" id="UP001281305">
    <property type="component" value="Chromosome"/>
</dbReference>